<protein>
    <submittedName>
        <fullName evidence="2">Uncharacterized protein</fullName>
    </submittedName>
</protein>
<proteinExistence type="predicted"/>
<feature type="region of interest" description="Disordered" evidence="1">
    <location>
        <begin position="75"/>
        <end position="110"/>
    </location>
</feature>
<comment type="caution">
    <text evidence="2">The sequence shown here is derived from an EMBL/GenBank/DDBJ whole genome shotgun (WGS) entry which is preliminary data.</text>
</comment>
<keyword evidence="3" id="KW-1185">Reference proteome</keyword>
<dbReference type="AlphaFoldDB" id="A0A3S5FDN7"/>
<name>A0A3S5FDN7_9PLAT</name>
<evidence type="ECO:0000313" key="2">
    <source>
        <dbReference type="EMBL" id="VEL19998.1"/>
    </source>
</evidence>
<feature type="region of interest" description="Disordered" evidence="1">
    <location>
        <begin position="130"/>
        <end position="196"/>
    </location>
</feature>
<accession>A0A3S5FDN7</accession>
<organism evidence="2 3">
    <name type="scientific">Protopolystoma xenopodis</name>
    <dbReference type="NCBI Taxonomy" id="117903"/>
    <lineage>
        <taxon>Eukaryota</taxon>
        <taxon>Metazoa</taxon>
        <taxon>Spiralia</taxon>
        <taxon>Lophotrochozoa</taxon>
        <taxon>Platyhelminthes</taxon>
        <taxon>Monogenea</taxon>
        <taxon>Polyopisthocotylea</taxon>
        <taxon>Polystomatidea</taxon>
        <taxon>Polystomatidae</taxon>
        <taxon>Protopolystoma</taxon>
    </lineage>
</organism>
<evidence type="ECO:0000313" key="3">
    <source>
        <dbReference type="Proteomes" id="UP000784294"/>
    </source>
</evidence>
<sequence length="196" mass="21787">MCNLFSHATQIQPATVLASSKQLDLDVRHTPDISQEVAITHEAQGQTEPTYRLPRAYMRSDKSLGQNAMTRSVYEVGSSSSSETGQINATKVQAERASNQTPHGDDHQSDRFLVREEAIQCKPELVVSSKAVGKEEKEKENEKEEGEDEEEAQEVSHEVAEDGGSWIDSHSSKRSDHRTTGTIKHATTMQVEHNSR</sequence>
<feature type="compositionally biased region" description="Acidic residues" evidence="1">
    <location>
        <begin position="143"/>
        <end position="153"/>
    </location>
</feature>
<feature type="compositionally biased region" description="Basic and acidic residues" evidence="1">
    <location>
        <begin position="132"/>
        <end position="142"/>
    </location>
</feature>
<feature type="compositionally biased region" description="Polar residues" evidence="1">
    <location>
        <begin position="83"/>
        <end position="102"/>
    </location>
</feature>
<reference evidence="2" key="1">
    <citation type="submission" date="2018-11" db="EMBL/GenBank/DDBJ databases">
        <authorList>
            <consortium name="Pathogen Informatics"/>
        </authorList>
    </citation>
    <scope>NUCLEOTIDE SEQUENCE</scope>
</reference>
<evidence type="ECO:0000256" key="1">
    <source>
        <dbReference type="SAM" id="MobiDB-lite"/>
    </source>
</evidence>
<feature type="compositionally biased region" description="Polar residues" evidence="1">
    <location>
        <begin position="180"/>
        <end position="196"/>
    </location>
</feature>
<dbReference type="Proteomes" id="UP000784294">
    <property type="component" value="Unassembled WGS sequence"/>
</dbReference>
<feature type="compositionally biased region" description="Basic and acidic residues" evidence="1">
    <location>
        <begin position="170"/>
        <end position="179"/>
    </location>
</feature>
<gene>
    <name evidence="2" type="ORF">PXEA_LOCUS13438</name>
</gene>
<dbReference type="EMBL" id="CAAALY010044265">
    <property type="protein sequence ID" value="VEL19998.1"/>
    <property type="molecule type" value="Genomic_DNA"/>
</dbReference>